<name>A0AAV6VWK0_9ARAC</name>
<organism evidence="1 2">
    <name type="scientific">Oedothorax gibbosus</name>
    <dbReference type="NCBI Taxonomy" id="931172"/>
    <lineage>
        <taxon>Eukaryota</taxon>
        <taxon>Metazoa</taxon>
        <taxon>Ecdysozoa</taxon>
        <taxon>Arthropoda</taxon>
        <taxon>Chelicerata</taxon>
        <taxon>Arachnida</taxon>
        <taxon>Araneae</taxon>
        <taxon>Araneomorphae</taxon>
        <taxon>Entelegynae</taxon>
        <taxon>Araneoidea</taxon>
        <taxon>Linyphiidae</taxon>
        <taxon>Erigoninae</taxon>
        <taxon>Oedothorax</taxon>
    </lineage>
</organism>
<evidence type="ECO:0000313" key="2">
    <source>
        <dbReference type="Proteomes" id="UP000827092"/>
    </source>
</evidence>
<dbReference type="EMBL" id="JAFNEN010000008">
    <property type="protein sequence ID" value="KAG8201134.1"/>
    <property type="molecule type" value="Genomic_DNA"/>
</dbReference>
<sequence>MLFGSKDTLDKIQGGYSRANVGVASCVAVSTTRPWYLRLSGTKPRLGFHQSKCSVTSIHGFRPATSKFDMNSKETHILAFSQDCWLRVAASLGVEKSSTELLSRLVLIASDRLLTCSISGEFVALDENQRSCFY</sequence>
<protein>
    <submittedName>
        <fullName evidence="1">Uncharacterized protein</fullName>
    </submittedName>
</protein>
<comment type="caution">
    <text evidence="1">The sequence shown here is derived from an EMBL/GenBank/DDBJ whole genome shotgun (WGS) entry which is preliminary data.</text>
</comment>
<accession>A0AAV6VWK0</accession>
<dbReference type="Proteomes" id="UP000827092">
    <property type="component" value="Unassembled WGS sequence"/>
</dbReference>
<gene>
    <name evidence="1" type="ORF">JTE90_028799</name>
</gene>
<keyword evidence="2" id="KW-1185">Reference proteome</keyword>
<reference evidence="1 2" key="1">
    <citation type="journal article" date="2022" name="Nat. Ecol. Evol.">
        <title>A masculinizing supergene underlies an exaggerated male reproductive morph in a spider.</title>
        <authorList>
            <person name="Hendrickx F."/>
            <person name="De Corte Z."/>
            <person name="Sonet G."/>
            <person name="Van Belleghem S.M."/>
            <person name="Kostlbacher S."/>
            <person name="Vangestel C."/>
        </authorList>
    </citation>
    <scope>NUCLEOTIDE SEQUENCE [LARGE SCALE GENOMIC DNA]</scope>
    <source>
        <strain evidence="1">W744_W776</strain>
    </source>
</reference>
<dbReference type="AlphaFoldDB" id="A0AAV6VWK0"/>
<proteinExistence type="predicted"/>
<evidence type="ECO:0000313" key="1">
    <source>
        <dbReference type="EMBL" id="KAG8201134.1"/>
    </source>
</evidence>